<feature type="compositionally biased region" description="Polar residues" evidence="2">
    <location>
        <begin position="224"/>
        <end position="237"/>
    </location>
</feature>
<feature type="domain" description="CUE" evidence="3">
    <location>
        <begin position="610"/>
        <end position="651"/>
    </location>
</feature>
<feature type="compositionally biased region" description="Polar residues" evidence="2">
    <location>
        <begin position="258"/>
        <end position="286"/>
    </location>
</feature>
<dbReference type="InterPro" id="IPR003123">
    <property type="entry name" value="VPS9"/>
</dbReference>
<feature type="region of interest" description="Disordered" evidence="2">
    <location>
        <begin position="1"/>
        <end position="70"/>
    </location>
</feature>
<dbReference type="Proteomes" id="UP001152885">
    <property type="component" value="Unassembled WGS sequence"/>
</dbReference>
<dbReference type="InterPro" id="IPR003892">
    <property type="entry name" value="CUE"/>
</dbReference>
<dbReference type="PANTHER" id="PTHR23101:SF25">
    <property type="entry name" value="GTPASE-ACTIVATING PROTEIN AND VPS9 DOMAIN-CONTAINING PROTEIN 1"/>
    <property type="match status" value="1"/>
</dbReference>
<dbReference type="PANTHER" id="PTHR23101">
    <property type="entry name" value="RAB GDP/GTP EXCHANGE FACTOR"/>
    <property type="match status" value="1"/>
</dbReference>
<dbReference type="Pfam" id="PF02845">
    <property type="entry name" value="CUE"/>
    <property type="match status" value="1"/>
</dbReference>
<dbReference type="GO" id="GO:0005085">
    <property type="term" value="F:guanyl-nucleotide exchange factor activity"/>
    <property type="evidence" value="ECO:0007669"/>
    <property type="project" value="InterPro"/>
</dbReference>
<dbReference type="SUPFAM" id="SSF109993">
    <property type="entry name" value="VPS9 domain"/>
    <property type="match status" value="1"/>
</dbReference>
<dbReference type="InterPro" id="IPR041545">
    <property type="entry name" value="DUF5601"/>
</dbReference>
<dbReference type="Gene3D" id="1.20.1050.80">
    <property type="entry name" value="VPS9 domain"/>
    <property type="match status" value="1"/>
</dbReference>
<proteinExistence type="predicted"/>
<keyword evidence="6" id="KW-1185">Reference proteome</keyword>
<feature type="compositionally biased region" description="Basic and acidic residues" evidence="2">
    <location>
        <begin position="147"/>
        <end position="156"/>
    </location>
</feature>
<dbReference type="Gene3D" id="1.10.246.120">
    <property type="match status" value="1"/>
</dbReference>
<evidence type="ECO:0000256" key="2">
    <source>
        <dbReference type="SAM" id="MobiDB-lite"/>
    </source>
</evidence>
<dbReference type="EMBL" id="CANTUO010000007">
    <property type="protein sequence ID" value="CAI5760500.1"/>
    <property type="molecule type" value="Genomic_DNA"/>
</dbReference>
<evidence type="ECO:0000259" key="4">
    <source>
        <dbReference type="PROSITE" id="PS51205"/>
    </source>
</evidence>
<dbReference type="OrthoDB" id="300289at2759"/>
<evidence type="ECO:0000313" key="5">
    <source>
        <dbReference type="EMBL" id="CAI5760500.1"/>
    </source>
</evidence>
<keyword evidence="1" id="KW-0833">Ubl conjugation pathway</keyword>
<dbReference type="GO" id="GO:0016192">
    <property type="term" value="P:vesicle-mediated transport"/>
    <property type="evidence" value="ECO:0007669"/>
    <property type="project" value="InterPro"/>
</dbReference>
<dbReference type="InterPro" id="IPR045046">
    <property type="entry name" value="Vps9-like"/>
</dbReference>
<dbReference type="GO" id="GO:0005829">
    <property type="term" value="C:cytosol"/>
    <property type="evidence" value="ECO:0007669"/>
    <property type="project" value="TreeGrafter"/>
</dbReference>
<dbReference type="GO" id="GO:0043130">
    <property type="term" value="F:ubiquitin binding"/>
    <property type="evidence" value="ECO:0007669"/>
    <property type="project" value="InterPro"/>
</dbReference>
<feature type="compositionally biased region" description="Polar residues" evidence="2">
    <location>
        <begin position="170"/>
        <end position="183"/>
    </location>
</feature>
<feature type="region of interest" description="Disordered" evidence="2">
    <location>
        <begin position="123"/>
        <end position="293"/>
    </location>
</feature>
<evidence type="ECO:0000259" key="3">
    <source>
        <dbReference type="PROSITE" id="PS51140"/>
    </source>
</evidence>
<accession>A0A9W4U0M0</accession>
<dbReference type="InterPro" id="IPR037191">
    <property type="entry name" value="VPS9_dom_sf"/>
</dbReference>
<name>A0A9W4U0M0_9ASCO</name>
<feature type="compositionally biased region" description="Low complexity" evidence="2">
    <location>
        <begin position="9"/>
        <end position="41"/>
    </location>
</feature>
<gene>
    <name evidence="5" type="ORF">CANVERA_P5009</name>
</gene>
<feature type="compositionally biased region" description="Polar residues" evidence="2">
    <location>
        <begin position="52"/>
        <end position="65"/>
    </location>
</feature>
<organism evidence="5 6">
    <name type="scientific">Candida verbasci</name>
    <dbReference type="NCBI Taxonomy" id="1227364"/>
    <lineage>
        <taxon>Eukaryota</taxon>
        <taxon>Fungi</taxon>
        <taxon>Dikarya</taxon>
        <taxon>Ascomycota</taxon>
        <taxon>Saccharomycotina</taxon>
        <taxon>Pichiomycetes</taxon>
        <taxon>Debaryomycetaceae</taxon>
        <taxon>Candida/Lodderomyces clade</taxon>
        <taxon>Candida</taxon>
    </lineage>
</organism>
<reference evidence="5" key="1">
    <citation type="submission" date="2022-12" db="EMBL/GenBank/DDBJ databases">
        <authorList>
            <person name="Brejova B."/>
        </authorList>
    </citation>
    <scope>NUCLEOTIDE SEQUENCE</scope>
</reference>
<feature type="domain" description="VPS9" evidence="4">
    <location>
        <begin position="461"/>
        <end position="606"/>
    </location>
</feature>
<dbReference type="GO" id="GO:0030139">
    <property type="term" value="C:endocytic vesicle"/>
    <property type="evidence" value="ECO:0007669"/>
    <property type="project" value="TreeGrafter"/>
</dbReference>
<dbReference type="GO" id="GO:0031267">
    <property type="term" value="F:small GTPase binding"/>
    <property type="evidence" value="ECO:0007669"/>
    <property type="project" value="TreeGrafter"/>
</dbReference>
<evidence type="ECO:0008006" key="7">
    <source>
        <dbReference type="Google" id="ProtNLM"/>
    </source>
</evidence>
<dbReference type="PROSITE" id="PS51140">
    <property type="entry name" value="CUE"/>
    <property type="match status" value="1"/>
</dbReference>
<evidence type="ECO:0000256" key="1">
    <source>
        <dbReference type="ARBA" id="ARBA00022786"/>
    </source>
</evidence>
<dbReference type="Pfam" id="PF18151">
    <property type="entry name" value="DUF5601"/>
    <property type="match status" value="1"/>
</dbReference>
<dbReference type="SMART" id="SM00167">
    <property type="entry name" value="VPS9"/>
    <property type="match status" value="1"/>
</dbReference>
<evidence type="ECO:0000313" key="6">
    <source>
        <dbReference type="Proteomes" id="UP001152885"/>
    </source>
</evidence>
<dbReference type="AlphaFoldDB" id="A0A9W4U0M0"/>
<dbReference type="PROSITE" id="PS51205">
    <property type="entry name" value="VPS9"/>
    <property type="match status" value="1"/>
</dbReference>
<comment type="caution">
    <text evidence="5">The sequence shown here is derived from an EMBL/GenBank/DDBJ whole genome shotgun (WGS) entry which is preliminary data.</text>
</comment>
<dbReference type="CDD" id="cd14279">
    <property type="entry name" value="CUE"/>
    <property type="match status" value="1"/>
</dbReference>
<dbReference type="Pfam" id="PF02204">
    <property type="entry name" value="VPS9"/>
    <property type="match status" value="1"/>
</dbReference>
<sequence>MSFNNLAFNISKSTPTTSTNNTNTTSSINSTSHTHSQNNNDNDYDNRKDLRTPSSPLATFTTSDIPASPKPILSNILKTNLESTSSIIQPILTKDENITSSPHRPDSKTDLIELFDKFDVKKDADKDKDGENNLNNEKLSHEDDEEHETKLEKMTSDNEDDEPIEEKSSKPQTIQKVSASSHLSIGIQPYNPEEIITGSSTNQDNSKENEIEDGEEEVAKVQEDATQNEGVNAIQQKDTIENVDVNAVQQKHTENEEVSTQQEDTTKNEVASTLGNQTEANSNSNDGQEKTKVDGEIVDLVGNTEEQTGVEEYQIEPVGTSGESIDNKEDHKKSKFNINSSEQHQQSHKPFDFQTFLAQLRKKSADPIVRYIRSFLASYIKQGHTFTAEQRIKIIKDFKLFMNEKFLLYEPFSSMDSIDLENSREGLEKLIMNRIHDLCFPPDIVKSSPNVYIPESFQVDLNKDKEFKKQLEKYDYLKADHLEINSDLNSIKVKDDLTFLEYACQELTKINNYRAPRDKIICILNSCKIIFSFLKLTKKETNADSFIPILILVIMKSKIDDLHSNISYIKNFRGPEWLLHGETSYYMASIEGAINFIENLTVEDITLTKEEEDNLNTLKEIFIDLDPKVLKEQLIENKGDLNEACIYLSSF</sequence>
<protein>
    <recommendedName>
        <fullName evidence="7">VPS9 domain-containing protein</fullName>
    </recommendedName>
</protein>